<sequence length="101" mass="11361">MMKSERRRSQVRARGRRRHVCAILLKISLPLGPARASTIRLSFSFSGTRLKRVWEDAAAHPIVSCSVPSLSFLALLFYCMRSRSETGGRLGDEDGRERAGR</sequence>
<dbReference type="AlphaFoldDB" id="A0A4Y7SPJ8"/>
<dbReference type="EMBL" id="QPFP01000073">
    <property type="protein sequence ID" value="TEB23803.1"/>
    <property type="molecule type" value="Genomic_DNA"/>
</dbReference>
<keyword evidence="1" id="KW-1133">Transmembrane helix</keyword>
<organism evidence="2 3">
    <name type="scientific">Coprinellus micaceus</name>
    <name type="common">Glistening ink-cap mushroom</name>
    <name type="synonym">Coprinus micaceus</name>
    <dbReference type="NCBI Taxonomy" id="71717"/>
    <lineage>
        <taxon>Eukaryota</taxon>
        <taxon>Fungi</taxon>
        <taxon>Dikarya</taxon>
        <taxon>Basidiomycota</taxon>
        <taxon>Agaricomycotina</taxon>
        <taxon>Agaricomycetes</taxon>
        <taxon>Agaricomycetidae</taxon>
        <taxon>Agaricales</taxon>
        <taxon>Agaricineae</taxon>
        <taxon>Psathyrellaceae</taxon>
        <taxon>Coprinellus</taxon>
    </lineage>
</organism>
<keyword evidence="1" id="KW-0472">Membrane</keyword>
<evidence type="ECO:0000256" key="1">
    <source>
        <dbReference type="SAM" id="Phobius"/>
    </source>
</evidence>
<gene>
    <name evidence="2" type="ORF">FA13DRAFT_1397413</name>
</gene>
<evidence type="ECO:0000313" key="3">
    <source>
        <dbReference type="Proteomes" id="UP000298030"/>
    </source>
</evidence>
<proteinExistence type="predicted"/>
<comment type="caution">
    <text evidence="2">The sequence shown here is derived from an EMBL/GenBank/DDBJ whole genome shotgun (WGS) entry which is preliminary data.</text>
</comment>
<reference evidence="2 3" key="1">
    <citation type="journal article" date="2019" name="Nat. Ecol. Evol.">
        <title>Megaphylogeny resolves global patterns of mushroom evolution.</title>
        <authorList>
            <person name="Varga T."/>
            <person name="Krizsan K."/>
            <person name="Foldi C."/>
            <person name="Dima B."/>
            <person name="Sanchez-Garcia M."/>
            <person name="Sanchez-Ramirez S."/>
            <person name="Szollosi G.J."/>
            <person name="Szarkandi J.G."/>
            <person name="Papp V."/>
            <person name="Albert L."/>
            <person name="Andreopoulos W."/>
            <person name="Angelini C."/>
            <person name="Antonin V."/>
            <person name="Barry K.W."/>
            <person name="Bougher N.L."/>
            <person name="Buchanan P."/>
            <person name="Buyck B."/>
            <person name="Bense V."/>
            <person name="Catcheside P."/>
            <person name="Chovatia M."/>
            <person name="Cooper J."/>
            <person name="Damon W."/>
            <person name="Desjardin D."/>
            <person name="Finy P."/>
            <person name="Geml J."/>
            <person name="Haridas S."/>
            <person name="Hughes K."/>
            <person name="Justo A."/>
            <person name="Karasinski D."/>
            <person name="Kautmanova I."/>
            <person name="Kiss B."/>
            <person name="Kocsube S."/>
            <person name="Kotiranta H."/>
            <person name="LaButti K.M."/>
            <person name="Lechner B.E."/>
            <person name="Liimatainen K."/>
            <person name="Lipzen A."/>
            <person name="Lukacs Z."/>
            <person name="Mihaltcheva S."/>
            <person name="Morgado L.N."/>
            <person name="Niskanen T."/>
            <person name="Noordeloos M.E."/>
            <person name="Ohm R.A."/>
            <person name="Ortiz-Santana B."/>
            <person name="Ovrebo C."/>
            <person name="Racz N."/>
            <person name="Riley R."/>
            <person name="Savchenko A."/>
            <person name="Shiryaev A."/>
            <person name="Soop K."/>
            <person name="Spirin V."/>
            <person name="Szebenyi C."/>
            <person name="Tomsovsky M."/>
            <person name="Tulloss R.E."/>
            <person name="Uehling J."/>
            <person name="Grigoriev I.V."/>
            <person name="Vagvolgyi C."/>
            <person name="Papp T."/>
            <person name="Martin F.M."/>
            <person name="Miettinen O."/>
            <person name="Hibbett D.S."/>
            <person name="Nagy L.G."/>
        </authorList>
    </citation>
    <scope>NUCLEOTIDE SEQUENCE [LARGE SCALE GENOMIC DNA]</scope>
    <source>
        <strain evidence="2 3">FP101781</strain>
    </source>
</reference>
<evidence type="ECO:0000313" key="2">
    <source>
        <dbReference type="EMBL" id="TEB23803.1"/>
    </source>
</evidence>
<feature type="transmembrane region" description="Helical" evidence="1">
    <location>
        <begin position="60"/>
        <end position="80"/>
    </location>
</feature>
<keyword evidence="3" id="KW-1185">Reference proteome</keyword>
<keyword evidence="1" id="KW-0812">Transmembrane</keyword>
<dbReference type="Proteomes" id="UP000298030">
    <property type="component" value="Unassembled WGS sequence"/>
</dbReference>
<accession>A0A4Y7SPJ8</accession>
<name>A0A4Y7SPJ8_COPMI</name>
<protein>
    <submittedName>
        <fullName evidence="2">Uncharacterized protein</fullName>
    </submittedName>
</protein>